<gene>
    <name evidence="9" type="ORF">IMCC3317_46440</name>
</gene>
<dbReference type="EC" id="3.1.6.1" evidence="9"/>
<dbReference type="Proteomes" id="UP000464657">
    <property type="component" value="Chromosome"/>
</dbReference>
<feature type="chain" id="PRO_5029849262" evidence="7">
    <location>
        <begin position="20"/>
        <end position="552"/>
    </location>
</feature>
<dbReference type="CDD" id="cd16030">
    <property type="entry name" value="iduronate-2-sulfatase"/>
    <property type="match status" value="1"/>
</dbReference>
<dbReference type="GO" id="GO:0046872">
    <property type="term" value="F:metal ion binding"/>
    <property type="evidence" value="ECO:0007669"/>
    <property type="project" value="UniProtKB-KW"/>
</dbReference>
<name>A0A7L4ZS16_9FLAO</name>
<evidence type="ECO:0000256" key="3">
    <source>
        <dbReference type="ARBA" id="ARBA00022723"/>
    </source>
</evidence>
<dbReference type="PANTHER" id="PTHR45953:SF1">
    <property type="entry name" value="IDURONATE 2-SULFATASE"/>
    <property type="match status" value="1"/>
</dbReference>
<sequence>MRFSLMLLTLLLFAFSCKSKQETKVDTPKQKPNILFIAIDDLRPEIGAYGSDIAVTPNLDKLASQGLLFNKAYCQEAICSPSRASIMTGARPETINVIENFTYFREANPDIITIPQHFKNNGYETVHTGKIYHKPAFADLELSWSREPATDKMTIKKSNTPGGFANVESQEMFKKNRAEMIEKYGPNAPRNGLGKGPAYENADVPDTFYEDGYNAELAIVTLKDMLEKNPDKPFFLGMGMKKPHLDWLAPKKYWDLYNPAEIQLATQTTAPENGATMGLHPSFELRARFGIPKKGPINDEMARTLKHAYLASVSYVDAQVGKMISALEEAGVRDNTIIIVWSDHGWHLGDMGIWGKATNYEIGTRVPLMIWTPDMPAGTRGKTSDALVELVDMYPTLAELAGLEKPTHLEGQSFMPLLQNPNQEWKHAAFSQFPTPALREWAANPLSKGMRETYFGPLIKEQEAKIKKQQGDKWNRELFENNLMGYAMRTNRYRFIVWKDYTNPEKEPVFLELYDHQTDPTETKNIAEANPAIVKELMIQFNKGWKGNKAHL</sequence>
<dbReference type="PROSITE" id="PS00523">
    <property type="entry name" value="SULFATASE_1"/>
    <property type="match status" value="1"/>
</dbReference>
<keyword evidence="4 7" id="KW-0732">Signal</keyword>
<dbReference type="EMBL" id="CP019288">
    <property type="protein sequence ID" value="QHI39239.1"/>
    <property type="molecule type" value="Genomic_DNA"/>
</dbReference>
<dbReference type="PANTHER" id="PTHR45953">
    <property type="entry name" value="IDURONATE 2-SULFATASE"/>
    <property type="match status" value="1"/>
</dbReference>
<comment type="similarity">
    <text evidence="2">Belongs to the sulfatase family.</text>
</comment>
<dbReference type="InterPro" id="IPR017850">
    <property type="entry name" value="Alkaline_phosphatase_core_sf"/>
</dbReference>
<dbReference type="KEGG" id="kan:IMCC3317_46440"/>
<dbReference type="RefSeq" id="WP_160131730.1">
    <property type="nucleotide sequence ID" value="NZ_CP019288.1"/>
</dbReference>
<dbReference type="OrthoDB" id="9763552at2"/>
<evidence type="ECO:0000313" key="9">
    <source>
        <dbReference type="EMBL" id="QHI39239.1"/>
    </source>
</evidence>
<organism evidence="9 10">
    <name type="scientific">Kordia antarctica</name>
    <dbReference type="NCBI Taxonomy" id="1218801"/>
    <lineage>
        <taxon>Bacteria</taxon>
        <taxon>Pseudomonadati</taxon>
        <taxon>Bacteroidota</taxon>
        <taxon>Flavobacteriia</taxon>
        <taxon>Flavobacteriales</taxon>
        <taxon>Flavobacteriaceae</taxon>
        <taxon>Kordia</taxon>
    </lineage>
</organism>
<feature type="signal peptide" evidence="7">
    <location>
        <begin position="1"/>
        <end position="19"/>
    </location>
</feature>
<protein>
    <submittedName>
        <fullName evidence="9">Arylsulfatase</fullName>
        <ecNumber evidence="9">3.1.6.1</ecNumber>
    </submittedName>
</protein>
<reference evidence="9 10" key="1">
    <citation type="journal article" date="2013" name="Int. J. Syst. Evol. Microbiol.">
        <title>Kordia antarctica sp. nov., isolated from Antarctic seawater.</title>
        <authorList>
            <person name="Baek K."/>
            <person name="Choi A."/>
            <person name="Kang I."/>
            <person name="Lee K."/>
            <person name="Cho J.C."/>
        </authorList>
    </citation>
    <scope>NUCLEOTIDE SEQUENCE [LARGE SCALE GENOMIC DNA]</scope>
    <source>
        <strain evidence="9 10">IMCC3317</strain>
    </source>
</reference>
<comment type="cofactor">
    <cofactor evidence="1">
        <name>Ca(2+)</name>
        <dbReference type="ChEBI" id="CHEBI:29108"/>
    </cofactor>
</comment>
<dbReference type="GO" id="GO:0005737">
    <property type="term" value="C:cytoplasm"/>
    <property type="evidence" value="ECO:0007669"/>
    <property type="project" value="TreeGrafter"/>
</dbReference>
<dbReference type="SUPFAM" id="SSF53649">
    <property type="entry name" value="Alkaline phosphatase-like"/>
    <property type="match status" value="1"/>
</dbReference>
<evidence type="ECO:0000313" key="10">
    <source>
        <dbReference type="Proteomes" id="UP000464657"/>
    </source>
</evidence>
<dbReference type="PROSITE" id="PS51257">
    <property type="entry name" value="PROKAR_LIPOPROTEIN"/>
    <property type="match status" value="1"/>
</dbReference>
<evidence type="ECO:0000256" key="5">
    <source>
        <dbReference type="ARBA" id="ARBA00022801"/>
    </source>
</evidence>
<evidence type="ECO:0000256" key="7">
    <source>
        <dbReference type="SAM" id="SignalP"/>
    </source>
</evidence>
<evidence type="ECO:0000256" key="6">
    <source>
        <dbReference type="ARBA" id="ARBA00022837"/>
    </source>
</evidence>
<dbReference type="Pfam" id="PF00884">
    <property type="entry name" value="Sulfatase"/>
    <property type="match status" value="1"/>
</dbReference>
<keyword evidence="6" id="KW-0106">Calcium</keyword>
<keyword evidence="5 9" id="KW-0378">Hydrolase</keyword>
<dbReference type="AlphaFoldDB" id="A0A7L4ZS16"/>
<evidence type="ECO:0000256" key="2">
    <source>
        <dbReference type="ARBA" id="ARBA00008779"/>
    </source>
</evidence>
<dbReference type="InterPro" id="IPR024607">
    <property type="entry name" value="Sulfatase_CS"/>
</dbReference>
<dbReference type="GO" id="GO:0004065">
    <property type="term" value="F:arylsulfatase activity"/>
    <property type="evidence" value="ECO:0007669"/>
    <property type="project" value="UniProtKB-EC"/>
</dbReference>
<dbReference type="Gene3D" id="3.40.720.10">
    <property type="entry name" value="Alkaline Phosphatase, subunit A"/>
    <property type="match status" value="1"/>
</dbReference>
<proteinExistence type="inferred from homology"/>
<keyword evidence="10" id="KW-1185">Reference proteome</keyword>
<evidence type="ECO:0000259" key="8">
    <source>
        <dbReference type="Pfam" id="PF00884"/>
    </source>
</evidence>
<dbReference type="InterPro" id="IPR000917">
    <property type="entry name" value="Sulfatase_N"/>
</dbReference>
<dbReference type="GO" id="GO:0004423">
    <property type="term" value="F:iduronate-2-sulfatase activity"/>
    <property type="evidence" value="ECO:0007669"/>
    <property type="project" value="InterPro"/>
</dbReference>
<accession>A0A7L4ZS16</accession>
<evidence type="ECO:0000256" key="1">
    <source>
        <dbReference type="ARBA" id="ARBA00001913"/>
    </source>
</evidence>
<keyword evidence="3" id="KW-0479">Metal-binding</keyword>
<dbReference type="InterPro" id="IPR035874">
    <property type="entry name" value="IDS"/>
</dbReference>
<evidence type="ECO:0000256" key="4">
    <source>
        <dbReference type="ARBA" id="ARBA00022729"/>
    </source>
</evidence>
<feature type="domain" description="Sulfatase N-terminal" evidence="8">
    <location>
        <begin position="32"/>
        <end position="402"/>
    </location>
</feature>